<dbReference type="Pfam" id="PF01061">
    <property type="entry name" value="ABC2_membrane"/>
    <property type="match status" value="1"/>
</dbReference>
<dbReference type="InterPro" id="IPR036640">
    <property type="entry name" value="ABC1_TM_sf"/>
</dbReference>
<keyword evidence="5" id="KW-0997">Cell inner membrane</keyword>
<dbReference type="PROSITE" id="PS51012">
    <property type="entry name" value="ABC_TM2"/>
    <property type="match status" value="1"/>
</dbReference>
<sequence length="477" mass="55235">MIIFLYGKNKKEWQLRDYGDNRIPLSQDERKYMKKEKTIKIKVTVLLLIVLFLILSVVIALYPFANRDLTYRFTTDQGEYTVLKTNLEISQESVPEFLFEQSEHVIIREVTVYGQVKSMLLAKWEGHKFAEYVDSVDDGEKQYTDDGVVFTGEDCVRLFMNDAFQQKSKELSASFFLERVLLEEIFLAIFCMGWMCLKVLEERLTKGCGNNHGPVFEIKKFAHDIIDYGQYMVYAARTDLKAEVANSYLNRLWWLLEPFFNMLVYVIVFGQVMGNSIRNYATFVYSALLMWGLFNKTVNYSVKLVRNNKDIVTKVYVPKFILLLSNMILNIFKLLFSLIVLIVMMIIFRIPVGMQTLLVFPAYLVLLLFAFGLGMIFLHFGVYVDDLSYAVVILLNMLMFLSGVFYDVMTTLPEPLNMCMMTLNPVAMIVTTMRSALLYRTVVNVPVLVIWGILSVFLCCVGVHIVYKNENSYVKVV</sequence>
<evidence type="ECO:0000256" key="3">
    <source>
        <dbReference type="ARBA" id="ARBA00022448"/>
    </source>
</evidence>
<dbReference type="PATRIC" id="fig|1235802.3.peg.2903"/>
<feature type="domain" description="ABC transmembrane type-2" evidence="10">
    <location>
        <begin position="249"/>
        <end position="469"/>
    </location>
</feature>
<feature type="transmembrane region" description="Helical" evidence="9">
    <location>
        <begin position="43"/>
        <end position="65"/>
    </location>
</feature>
<comment type="similarity">
    <text evidence="2 9">Belongs to the ABC-2 integral membrane protein family.</text>
</comment>
<dbReference type="GO" id="GO:0015920">
    <property type="term" value="P:lipopolysaccharide transport"/>
    <property type="evidence" value="ECO:0007669"/>
    <property type="project" value="TreeGrafter"/>
</dbReference>
<organism evidence="11 12">
    <name type="scientific">Eubacterium plexicaudatum ASF492</name>
    <dbReference type="NCBI Taxonomy" id="1235802"/>
    <lineage>
        <taxon>Bacteria</taxon>
        <taxon>Bacillati</taxon>
        <taxon>Bacillota</taxon>
        <taxon>Clostridia</taxon>
        <taxon>Eubacteriales</taxon>
        <taxon>Eubacteriaceae</taxon>
        <taxon>Eubacterium</taxon>
    </lineage>
</organism>
<dbReference type="HOGENOM" id="CLU_572054_0_0_9"/>
<comment type="subcellular location">
    <subcellularLocation>
        <location evidence="1">Cell inner membrane</location>
        <topology evidence="1">Multi-pass membrane protein</topology>
    </subcellularLocation>
    <subcellularLocation>
        <location evidence="9">Cell membrane</location>
        <topology evidence="9">Multi-pass membrane protein</topology>
    </subcellularLocation>
</comment>
<feature type="transmembrane region" description="Helical" evidence="9">
    <location>
        <begin position="277"/>
        <end position="294"/>
    </location>
</feature>
<evidence type="ECO:0000256" key="5">
    <source>
        <dbReference type="ARBA" id="ARBA00022519"/>
    </source>
</evidence>
<feature type="transmembrane region" description="Helical" evidence="9">
    <location>
        <begin position="327"/>
        <end position="348"/>
    </location>
</feature>
<evidence type="ECO:0000313" key="11">
    <source>
        <dbReference type="EMBL" id="EMZ25733.1"/>
    </source>
</evidence>
<evidence type="ECO:0000256" key="8">
    <source>
        <dbReference type="ARBA" id="ARBA00023136"/>
    </source>
</evidence>
<accession>N2AGY5</accession>
<keyword evidence="7 9" id="KW-1133">Transmembrane helix</keyword>
<dbReference type="EMBL" id="AQFT01000087">
    <property type="protein sequence ID" value="EMZ25733.1"/>
    <property type="molecule type" value="Genomic_DNA"/>
</dbReference>
<feature type="transmembrane region" description="Helical" evidence="9">
    <location>
        <begin position="418"/>
        <end position="439"/>
    </location>
</feature>
<dbReference type="InterPro" id="IPR000412">
    <property type="entry name" value="ABC_2_transport"/>
</dbReference>
<dbReference type="Proteomes" id="UP000012589">
    <property type="component" value="Unassembled WGS sequence"/>
</dbReference>
<comment type="caution">
    <text evidence="11">The sequence shown here is derived from an EMBL/GenBank/DDBJ whole genome shotgun (WGS) entry which is preliminary data.</text>
</comment>
<dbReference type="eggNOG" id="COG1682">
    <property type="taxonomic scope" value="Bacteria"/>
</dbReference>
<dbReference type="PRINTS" id="PR00164">
    <property type="entry name" value="ABC2TRNSPORT"/>
</dbReference>
<evidence type="ECO:0000256" key="6">
    <source>
        <dbReference type="ARBA" id="ARBA00022692"/>
    </source>
</evidence>
<gene>
    <name evidence="11" type="ORF">C823_02749</name>
</gene>
<keyword evidence="12" id="KW-1185">Reference proteome</keyword>
<dbReference type="GO" id="GO:0140359">
    <property type="term" value="F:ABC-type transporter activity"/>
    <property type="evidence" value="ECO:0007669"/>
    <property type="project" value="InterPro"/>
</dbReference>
<protein>
    <recommendedName>
        <fullName evidence="9">Transport permease protein</fullName>
    </recommendedName>
</protein>
<evidence type="ECO:0000256" key="7">
    <source>
        <dbReference type="ARBA" id="ARBA00022989"/>
    </source>
</evidence>
<dbReference type="PANTHER" id="PTHR30413">
    <property type="entry name" value="INNER MEMBRANE TRANSPORT PERMEASE"/>
    <property type="match status" value="1"/>
</dbReference>
<dbReference type="InterPro" id="IPR013525">
    <property type="entry name" value="ABC2_TM"/>
</dbReference>
<keyword evidence="3 9" id="KW-0813">Transport</keyword>
<name>N2AGY5_9FIRM</name>
<evidence type="ECO:0000313" key="12">
    <source>
        <dbReference type="Proteomes" id="UP000012589"/>
    </source>
</evidence>
<feature type="transmembrane region" description="Helical" evidence="9">
    <location>
        <begin position="360"/>
        <end position="381"/>
    </location>
</feature>
<dbReference type="STRING" id="1235802.C823_02749"/>
<dbReference type="SUPFAM" id="SSF90123">
    <property type="entry name" value="ABC transporter transmembrane region"/>
    <property type="match status" value="1"/>
</dbReference>
<keyword evidence="8 9" id="KW-0472">Membrane</keyword>
<dbReference type="OrthoDB" id="9794365at2"/>
<proteinExistence type="inferred from homology"/>
<evidence type="ECO:0000256" key="2">
    <source>
        <dbReference type="ARBA" id="ARBA00007783"/>
    </source>
</evidence>
<evidence type="ECO:0000256" key="9">
    <source>
        <dbReference type="RuleBase" id="RU361157"/>
    </source>
</evidence>
<keyword evidence="6 9" id="KW-0812">Transmembrane</keyword>
<evidence type="ECO:0000259" key="10">
    <source>
        <dbReference type="PROSITE" id="PS51012"/>
    </source>
</evidence>
<dbReference type="GO" id="GO:0005524">
    <property type="term" value="F:ATP binding"/>
    <property type="evidence" value="ECO:0007669"/>
    <property type="project" value="InterPro"/>
</dbReference>
<evidence type="ECO:0000256" key="4">
    <source>
        <dbReference type="ARBA" id="ARBA00022475"/>
    </source>
</evidence>
<reference evidence="11 12" key="1">
    <citation type="journal article" date="2014" name="Genome Announc.">
        <title>Draft genome sequences of the altered schaedler flora, a defined bacterial community from gnotobiotic mice.</title>
        <authorList>
            <person name="Wannemuehler M.J."/>
            <person name="Overstreet A.M."/>
            <person name="Ward D.V."/>
            <person name="Phillips G.J."/>
        </authorList>
    </citation>
    <scope>NUCLEOTIDE SEQUENCE [LARGE SCALE GENOMIC DNA]</scope>
    <source>
        <strain evidence="11 12">ASF492</strain>
    </source>
</reference>
<dbReference type="AlphaFoldDB" id="N2AGY5"/>
<feature type="transmembrane region" description="Helical" evidence="9">
    <location>
        <begin position="252"/>
        <end position="270"/>
    </location>
</feature>
<feature type="transmembrane region" description="Helical" evidence="9">
    <location>
        <begin position="387"/>
        <end position="406"/>
    </location>
</feature>
<keyword evidence="4 9" id="KW-1003">Cell membrane</keyword>
<evidence type="ECO:0000256" key="1">
    <source>
        <dbReference type="ARBA" id="ARBA00004429"/>
    </source>
</evidence>
<dbReference type="GO" id="GO:0043190">
    <property type="term" value="C:ATP-binding cassette (ABC) transporter complex"/>
    <property type="evidence" value="ECO:0007669"/>
    <property type="project" value="InterPro"/>
</dbReference>
<dbReference type="PANTHER" id="PTHR30413:SF8">
    <property type="entry name" value="TRANSPORT PERMEASE PROTEIN"/>
    <property type="match status" value="1"/>
</dbReference>
<dbReference type="InterPro" id="IPR047817">
    <property type="entry name" value="ABC2_TM_bact-type"/>
</dbReference>
<feature type="transmembrane region" description="Helical" evidence="9">
    <location>
        <begin position="445"/>
        <end position="467"/>
    </location>
</feature>